<dbReference type="Pfam" id="PF00535">
    <property type="entry name" value="Glycos_transf_2"/>
    <property type="match status" value="1"/>
</dbReference>
<dbReference type="EMBL" id="FRCL01000009">
    <property type="protein sequence ID" value="SHM95369.1"/>
    <property type="molecule type" value="Genomic_DNA"/>
</dbReference>
<dbReference type="OrthoDB" id="9815829at2"/>
<dbReference type="PANTHER" id="PTHR43685:SF11">
    <property type="entry name" value="GLYCOSYLTRANSFERASE TAGX-RELATED"/>
    <property type="match status" value="1"/>
</dbReference>
<evidence type="ECO:0000259" key="1">
    <source>
        <dbReference type="Pfam" id="PF00535"/>
    </source>
</evidence>
<keyword evidence="3" id="KW-1185">Reference proteome</keyword>
<dbReference type="AlphaFoldDB" id="A0A1M7MWD0"/>
<evidence type="ECO:0000313" key="2">
    <source>
        <dbReference type="EMBL" id="SHM95369.1"/>
    </source>
</evidence>
<dbReference type="InterPro" id="IPR029044">
    <property type="entry name" value="Nucleotide-diphossugar_trans"/>
</dbReference>
<evidence type="ECO:0000313" key="3">
    <source>
        <dbReference type="Proteomes" id="UP000184092"/>
    </source>
</evidence>
<keyword evidence="2" id="KW-0808">Transferase</keyword>
<dbReference type="STRING" id="178356.SAMN05216269_10984"/>
<proteinExistence type="predicted"/>
<dbReference type="SUPFAM" id="SSF53448">
    <property type="entry name" value="Nucleotide-diphospho-sugar transferases"/>
    <property type="match status" value="1"/>
</dbReference>
<sequence length="336" mass="40010">MKKLAVLLPTYNAAPYIRESIDSVLNQSFGNFDLYIYDDFSTDNTEEIISQYKDQRIFYRKNIANLGIAKSLNKGLDELLPHYEFIARMDADDWSYPNRFEKQLEFLDKNKEIILCGTQGYWLQDMRQNPVSGWEYPTNHEYINCCLLFTASFGHSSVIFRSDNFQKNNLRYNETINTCEDWDLWTRVVKTGQVANLPDFFMKYRILENSNHRSPLNLKKHFEERSTIISGFWTYSHITLSSEQVYEYYYQISQLSKSDFITKIKLLVDVFNSFYVYNANSLVTADRKKLSYLLSRRILDYWKRSKVSRIDPQIWLFLIKAVKFENKFKLLKSIIK</sequence>
<dbReference type="InterPro" id="IPR001173">
    <property type="entry name" value="Glyco_trans_2-like"/>
</dbReference>
<organism evidence="2 3">
    <name type="scientific">Flavobacterium xinjiangense</name>
    <dbReference type="NCBI Taxonomy" id="178356"/>
    <lineage>
        <taxon>Bacteria</taxon>
        <taxon>Pseudomonadati</taxon>
        <taxon>Bacteroidota</taxon>
        <taxon>Flavobacteriia</taxon>
        <taxon>Flavobacteriales</taxon>
        <taxon>Flavobacteriaceae</taxon>
        <taxon>Flavobacterium</taxon>
    </lineage>
</organism>
<dbReference type="InterPro" id="IPR050834">
    <property type="entry name" value="Glycosyltransf_2"/>
</dbReference>
<dbReference type="GO" id="GO:0016740">
    <property type="term" value="F:transferase activity"/>
    <property type="evidence" value="ECO:0007669"/>
    <property type="project" value="UniProtKB-KW"/>
</dbReference>
<name>A0A1M7MWD0_9FLAO</name>
<protein>
    <submittedName>
        <fullName evidence="2">Glycosyl transferase family 2</fullName>
    </submittedName>
</protein>
<dbReference type="RefSeq" id="WP_073209687.1">
    <property type="nucleotide sequence ID" value="NZ_FRCL01000009.1"/>
</dbReference>
<dbReference type="PANTHER" id="PTHR43685">
    <property type="entry name" value="GLYCOSYLTRANSFERASE"/>
    <property type="match status" value="1"/>
</dbReference>
<dbReference type="Proteomes" id="UP000184092">
    <property type="component" value="Unassembled WGS sequence"/>
</dbReference>
<feature type="domain" description="Glycosyltransferase 2-like" evidence="1">
    <location>
        <begin position="6"/>
        <end position="155"/>
    </location>
</feature>
<dbReference type="CDD" id="cd00761">
    <property type="entry name" value="Glyco_tranf_GTA_type"/>
    <property type="match status" value="1"/>
</dbReference>
<accession>A0A1M7MWD0</accession>
<reference evidence="3" key="1">
    <citation type="submission" date="2016-11" db="EMBL/GenBank/DDBJ databases">
        <authorList>
            <person name="Varghese N."/>
            <person name="Submissions S."/>
        </authorList>
    </citation>
    <scope>NUCLEOTIDE SEQUENCE [LARGE SCALE GENOMIC DNA]</scope>
    <source>
        <strain evidence="3">CGMCC 1.2749</strain>
    </source>
</reference>
<gene>
    <name evidence="2" type="ORF">SAMN05216269_10984</name>
</gene>
<dbReference type="Gene3D" id="3.90.550.10">
    <property type="entry name" value="Spore Coat Polysaccharide Biosynthesis Protein SpsA, Chain A"/>
    <property type="match status" value="1"/>
</dbReference>